<name>A0A4Q7YEA6_9BACT</name>
<comment type="caution">
    <text evidence="5">The sequence shown here is derived from an EMBL/GenBank/DDBJ whole genome shotgun (WGS) entry which is preliminary data.</text>
</comment>
<evidence type="ECO:0000256" key="3">
    <source>
        <dbReference type="ARBA" id="ARBA00023012"/>
    </source>
</evidence>
<dbReference type="RefSeq" id="WP_130424624.1">
    <property type="nucleotide sequence ID" value="NZ_SHKW01000003.1"/>
</dbReference>
<feature type="domain" description="Histidine kinase/HSP90-like ATPase" evidence="4">
    <location>
        <begin position="143"/>
        <end position="239"/>
    </location>
</feature>
<dbReference type="Gene3D" id="3.30.565.10">
    <property type="entry name" value="Histidine kinase-like ATPase, C-terminal domain"/>
    <property type="match status" value="1"/>
</dbReference>
<protein>
    <submittedName>
        <fullName evidence="5">Histidine kinase/DNA gyrase B/HSP90-like ATPase</fullName>
    </submittedName>
</protein>
<dbReference type="PANTHER" id="PTHR24421:SF62">
    <property type="entry name" value="SENSORY TRANSDUCTION HISTIDINE KINASE"/>
    <property type="match status" value="1"/>
</dbReference>
<dbReference type="PANTHER" id="PTHR24421">
    <property type="entry name" value="NITRATE/NITRITE SENSOR PROTEIN NARX-RELATED"/>
    <property type="match status" value="1"/>
</dbReference>
<dbReference type="AlphaFoldDB" id="A0A4Q7YEA6"/>
<keyword evidence="1" id="KW-0808">Transferase</keyword>
<dbReference type="EMBL" id="SHKW01000003">
    <property type="protein sequence ID" value="RZU35308.1"/>
    <property type="molecule type" value="Genomic_DNA"/>
</dbReference>
<dbReference type="CDD" id="cd16917">
    <property type="entry name" value="HATPase_UhpB-NarQ-NarX-like"/>
    <property type="match status" value="1"/>
</dbReference>
<dbReference type="GO" id="GO:0046983">
    <property type="term" value="F:protein dimerization activity"/>
    <property type="evidence" value="ECO:0007669"/>
    <property type="project" value="InterPro"/>
</dbReference>
<dbReference type="InterPro" id="IPR003594">
    <property type="entry name" value="HATPase_dom"/>
</dbReference>
<dbReference type="GO" id="GO:0000155">
    <property type="term" value="F:phosphorelay sensor kinase activity"/>
    <property type="evidence" value="ECO:0007669"/>
    <property type="project" value="InterPro"/>
</dbReference>
<dbReference type="Pfam" id="PF02518">
    <property type="entry name" value="HATPase_c"/>
    <property type="match status" value="1"/>
</dbReference>
<dbReference type="SMART" id="SM00387">
    <property type="entry name" value="HATPase_c"/>
    <property type="match status" value="1"/>
</dbReference>
<gene>
    <name evidence="5" type="ORF">BDD14_6082</name>
</gene>
<dbReference type="Proteomes" id="UP000292958">
    <property type="component" value="Unassembled WGS sequence"/>
</dbReference>
<evidence type="ECO:0000259" key="4">
    <source>
        <dbReference type="SMART" id="SM00387"/>
    </source>
</evidence>
<dbReference type="OrthoDB" id="9811306at2"/>
<evidence type="ECO:0000313" key="5">
    <source>
        <dbReference type="EMBL" id="RZU35308.1"/>
    </source>
</evidence>
<accession>A0A4Q7YEA6</accession>
<proteinExistence type="predicted"/>
<evidence type="ECO:0000313" key="6">
    <source>
        <dbReference type="Proteomes" id="UP000292958"/>
    </source>
</evidence>
<keyword evidence="6" id="KW-1185">Reference proteome</keyword>
<dbReference type="SUPFAM" id="SSF55874">
    <property type="entry name" value="ATPase domain of HSP90 chaperone/DNA topoisomerase II/histidine kinase"/>
    <property type="match status" value="1"/>
</dbReference>
<dbReference type="Gene3D" id="1.20.5.1930">
    <property type="match status" value="1"/>
</dbReference>
<dbReference type="Pfam" id="PF07730">
    <property type="entry name" value="HisKA_3"/>
    <property type="match status" value="1"/>
</dbReference>
<dbReference type="InterPro" id="IPR036890">
    <property type="entry name" value="HATPase_C_sf"/>
</dbReference>
<evidence type="ECO:0000256" key="1">
    <source>
        <dbReference type="ARBA" id="ARBA00022679"/>
    </source>
</evidence>
<dbReference type="InterPro" id="IPR011712">
    <property type="entry name" value="Sig_transdc_His_kin_sub3_dim/P"/>
</dbReference>
<keyword evidence="3" id="KW-0902">Two-component regulatory system</keyword>
<organism evidence="5 6">
    <name type="scientific">Edaphobacter modestus</name>
    <dbReference type="NCBI Taxonomy" id="388466"/>
    <lineage>
        <taxon>Bacteria</taxon>
        <taxon>Pseudomonadati</taxon>
        <taxon>Acidobacteriota</taxon>
        <taxon>Terriglobia</taxon>
        <taxon>Terriglobales</taxon>
        <taxon>Acidobacteriaceae</taxon>
        <taxon>Edaphobacter</taxon>
    </lineage>
</organism>
<sequence length="252" mass="28214">MRRDGLSLAYRSPYLFRLQPTFGEMRARLEERLAERTRIAQDLHGTVVQGIVSVAMQLDVAVDQLPANSPAKLRLSRVLELVRHVMEEGRNAVRGLRSSNSDSDSDSDDLGQAFSRIPQDLGIEVQIDFRVIVFGSARKLHPLIRDEVYHIGRELLVNAFRHSRASCIEVELEYAPKRFRMIVCDDGCGIDPQVLRAGREGHWGLPSMGERAERIGARLRVWSRAAAGTEVALSVPNSIAFESRIIEKLAGC</sequence>
<keyword evidence="2 5" id="KW-0418">Kinase</keyword>
<reference evidence="5 6" key="1">
    <citation type="submission" date="2019-02" db="EMBL/GenBank/DDBJ databases">
        <title>Genomic Encyclopedia of Archaeal and Bacterial Type Strains, Phase II (KMG-II): from individual species to whole genera.</title>
        <authorList>
            <person name="Goeker M."/>
        </authorList>
    </citation>
    <scope>NUCLEOTIDE SEQUENCE [LARGE SCALE GENOMIC DNA]</scope>
    <source>
        <strain evidence="5 6">DSM 18101</strain>
    </source>
</reference>
<dbReference type="InterPro" id="IPR050482">
    <property type="entry name" value="Sensor_HK_TwoCompSys"/>
</dbReference>
<dbReference type="GO" id="GO:0016020">
    <property type="term" value="C:membrane"/>
    <property type="evidence" value="ECO:0007669"/>
    <property type="project" value="InterPro"/>
</dbReference>
<evidence type="ECO:0000256" key="2">
    <source>
        <dbReference type="ARBA" id="ARBA00022777"/>
    </source>
</evidence>